<keyword evidence="1" id="KW-0812">Transmembrane</keyword>
<organism evidence="2 3">
    <name type="scientific">Mediterraneibacter gnavus</name>
    <name type="common">Ruminococcus gnavus</name>
    <dbReference type="NCBI Taxonomy" id="33038"/>
    <lineage>
        <taxon>Bacteria</taxon>
        <taxon>Bacillati</taxon>
        <taxon>Bacillota</taxon>
        <taxon>Clostridia</taxon>
        <taxon>Lachnospirales</taxon>
        <taxon>Lachnospiraceae</taxon>
        <taxon>Mediterraneibacter</taxon>
    </lineage>
</organism>
<protein>
    <submittedName>
        <fullName evidence="2">Uncharacterized protein</fullName>
    </submittedName>
</protein>
<dbReference type="Proteomes" id="UP000285697">
    <property type="component" value="Unassembled WGS sequence"/>
</dbReference>
<dbReference type="EMBL" id="QRIA01000048">
    <property type="protein sequence ID" value="RHG13496.1"/>
    <property type="molecule type" value="Genomic_DNA"/>
</dbReference>
<feature type="non-terminal residue" evidence="2">
    <location>
        <position position="1"/>
    </location>
</feature>
<comment type="caution">
    <text evidence="2">The sequence shown here is derived from an EMBL/GenBank/DDBJ whole genome shotgun (WGS) entry which is preliminary data.</text>
</comment>
<sequence>KESESLIFTGLEIPRDYVISKEEWTMNENQIVTNKNENTHMAANIFKDSFSKLNGKEVLIGLGIISATFLGTTGIVCFAGGELSIGNGTFKISRLEKSTA</sequence>
<feature type="transmembrane region" description="Helical" evidence="1">
    <location>
        <begin position="58"/>
        <end position="81"/>
    </location>
</feature>
<evidence type="ECO:0000313" key="3">
    <source>
        <dbReference type="Proteomes" id="UP000285697"/>
    </source>
</evidence>
<gene>
    <name evidence="2" type="ORF">DW270_16335</name>
</gene>
<evidence type="ECO:0000256" key="1">
    <source>
        <dbReference type="SAM" id="Phobius"/>
    </source>
</evidence>
<accession>A0A414S716</accession>
<dbReference type="AlphaFoldDB" id="A0A414S716"/>
<keyword evidence="1" id="KW-1133">Transmembrane helix</keyword>
<proteinExistence type="predicted"/>
<reference evidence="2 3" key="1">
    <citation type="submission" date="2018-08" db="EMBL/GenBank/DDBJ databases">
        <title>A genome reference for cultivated species of the human gut microbiota.</title>
        <authorList>
            <person name="Zou Y."/>
            <person name="Xue W."/>
            <person name="Luo G."/>
        </authorList>
    </citation>
    <scope>NUCLEOTIDE SEQUENCE [LARGE SCALE GENOMIC DNA]</scope>
    <source>
        <strain evidence="2 3">AM22-7AC</strain>
    </source>
</reference>
<name>A0A414S716_MEDGN</name>
<evidence type="ECO:0000313" key="2">
    <source>
        <dbReference type="EMBL" id="RHG13496.1"/>
    </source>
</evidence>
<keyword evidence="1" id="KW-0472">Membrane</keyword>